<dbReference type="SUPFAM" id="SSF55729">
    <property type="entry name" value="Acyl-CoA N-acyltransferases (Nat)"/>
    <property type="match status" value="2"/>
</dbReference>
<keyword evidence="4" id="KW-0573">Peptidoglycan synthesis</keyword>
<sequence>MIMRDKKFWDREIISHPSFLQSWQWGELQEKLGKRVFRFNVSGLLASAIEQKLPFGQTYFYVPHGPVIRAETQDAWTNFLKAFESPDDFKRPVFLRIEPLNREFHGKPIENVLSEAGFRLTKPVQPNVTLVIDLRKNEKEILGAIEHDARYSIRAAEKRGVTVEFLSGKDKERGFDIFWRIFMETNLRHELKTYPKIYYEEVATLEGECSSKIAIARTGGEAISAAIFIYFGERTFYLFAGSRAGYGRFNAPTYLLWQAIREAKKTGYRYFDFWGISHENKNWSKITAFKKSFGGEEITSPGAWDYVFNKPVYFIYNLAKRIIG</sequence>
<keyword evidence="6" id="KW-0961">Cell wall biogenesis/degradation</keyword>
<keyword evidence="5" id="KW-0012">Acyltransferase</keyword>
<dbReference type="Pfam" id="PF02388">
    <property type="entry name" value="FemAB"/>
    <property type="match status" value="2"/>
</dbReference>
<evidence type="ECO:0000313" key="7">
    <source>
        <dbReference type="EMBL" id="OGY99022.1"/>
    </source>
</evidence>
<evidence type="ECO:0000256" key="6">
    <source>
        <dbReference type="ARBA" id="ARBA00023316"/>
    </source>
</evidence>
<dbReference type="GO" id="GO:0016755">
    <property type="term" value="F:aminoacyltransferase activity"/>
    <property type="evidence" value="ECO:0007669"/>
    <property type="project" value="InterPro"/>
</dbReference>
<comment type="similarity">
    <text evidence="1">Belongs to the FemABX family.</text>
</comment>
<dbReference type="InterPro" id="IPR050644">
    <property type="entry name" value="PG_Glycine_Bridge_Synth"/>
</dbReference>
<accession>A0A1G2CCB1</accession>
<dbReference type="STRING" id="1798649.A3B13_03415"/>
<organism evidence="7 8">
    <name type="scientific">Candidatus Liptonbacteria bacterium RIFCSPLOWO2_01_FULL_45_15</name>
    <dbReference type="NCBI Taxonomy" id="1798649"/>
    <lineage>
        <taxon>Bacteria</taxon>
        <taxon>Candidatus Liptoniibacteriota</taxon>
    </lineage>
</organism>
<gene>
    <name evidence="7" type="ORF">A3B13_03415</name>
</gene>
<evidence type="ECO:0000256" key="2">
    <source>
        <dbReference type="ARBA" id="ARBA00022679"/>
    </source>
</evidence>
<dbReference type="InterPro" id="IPR016181">
    <property type="entry name" value="Acyl_CoA_acyltransferase"/>
</dbReference>
<dbReference type="AlphaFoldDB" id="A0A1G2CCB1"/>
<protein>
    <recommendedName>
        <fullName evidence="9">BioF2-like acetyltransferase domain-containing protein</fullName>
    </recommendedName>
</protein>
<keyword evidence="3" id="KW-0133">Cell shape</keyword>
<dbReference type="GO" id="GO:0009252">
    <property type="term" value="P:peptidoglycan biosynthetic process"/>
    <property type="evidence" value="ECO:0007669"/>
    <property type="project" value="UniProtKB-KW"/>
</dbReference>
<dbReference type="InterPro" id="IPR003447">
    <property type="entry name" value="FEMABX"/>
</dbReference>
<dbReference type="GO" id="GO:0008360">
    <property type="term" value="P:regulation of cell shape"/>
    <property type="evidence" value="ECO:0007669"/>
    <property type="project" value="UniProtKB-KW"/>
</dbReference>
<dbReference type="PROSITE" id="PS51191">
    <property type="entry name" value="FEMABX"/>
    <property type="match status" value="1"/>
</dbReference>
<dbReference type="GO" id="GO:0071555">
    <property type="term" value="P:cell wall organization"/>
    <property type="evidence" value="ECO:0007669"/>
    <property type="project" value="UniProtKB-KW"/>
</dbReference>
<dbReference type="Proteomes" id="UP000176287">
    <property type="component" value="Unassembled WGS sequence"/>
</dbReference>
<keyword evidence="2" id="KW-0808">Transferase</keyword>
<evidence type="ECO:0000256" key="1">
    <source>
        <dbReference type="ARBA" id="ARBA00009943"/>
    </source>
</evidence>
<reference evidence="7 8" key="1">
    <citation type="journal article" date="2016" name="Nat. Commun.">
        <title>Thousands of microbial genomes shed light on interconnected biogeochemical processes in an aquifer system.</title>
        <authorList>
            <person name="Anantharaman K."/>
            <person name="Brown C.T."/>
            <person name="Hug L.A."/>
            <person name="Sharon I."/>
            <person name="Castelle C.J."/>
            <person name="Probst A.J."/>
            <person name="Thomas B.C."/>
            <person name="Singh A."/>
            <person name="Wilkins M.J."/>
            <person name="Karaoz U."/>
            <person name="Brodie E.L."/>
            <person name="Williams K.H."/>
            <person name="Hubbard S.S."/>
            <person name="Banfield J.F."/>
        </authorList>
    </citation>
    <scope>NUCLEOTIDE SEQUENCE [LARGE SCALE GENOMIC DNA]</scope>
</reference>
<dbReference type="EMBL" id="MHKZ01000047">
    <property type="protein sequence ID" value="OGY99022.1"/>
    <property type="molecule type" value="Genomic_DNA"/>
</dbReference>
<dbReference type="PANTHER" id="PTHR36174:SF1">
    <property type="entry name" value="LIPID II:GLYCINE GLYCYLTRANSFERASE"/>
    <property type="match status" value="1"/>
</dbReference>
<evidence type="ECO:0000256" key="4">
    <source>
        <dbReference type="ARBA" id="ARBA00022984"/>
    </source>
</evidence>
<evidence type="ECO:0000256" key="3">
    <source>
        <dbReference type="ARBA" id="ARBA00022960"/>
    </source>
</evidence>
<evidence type="ECO:0008006" key="9">
    <source>
        <dbReference type="Google" id="ProtNLM"/>
    </source>
</evidence>
<dbReference type="PANTHER" id="PTHR36174">
    <property type="entry name" value="LIPID II:GLYCINE GLYCYLTRANSFERASE"/>
    <property type="match status" value="1"/>
</dbReference>
<proteinExistence type="inferred from homology"/>
<evidence type="ECO:0000313" key="8">
    <source>
        <dbReference type="Proteomes" id="UP000176287"/>
    </source>
</evidence>
<name>A0A1G2CCB1_9BACT</name>
<dbReference type="Gene3D" id="3.40.630.30">
    <property type="match status" value="2"/>
</dbReference>
<comment type="caution">
    <text evidence="7">The sequence shown here is derived from an EMBL/GenBank/DDBJ whole genome shotgun (WGS) entry which is preliminary data.</text>
</comment>
<evidence type="ECO:0000256" key="5">
    <source>
        <dbReference type="ARBA" id="ARBA00023315"/>
    </source>
</evidence>